<comment type="caution">
    <text evidence="1">The sequence shown here is derived from an EMBL/GenBank/DDBJ whole genome shotgun (WGS) entry which is preliminary data.</text>
</comment>
<organism evidence="1 2">
    <name type="scientific">Variovorax humicola</name>
    <dbReference type="NCBI Taxonomy" id="1769758"/>
    <lineage>
        <taxon>Bacteria</taxon>
        <taxon>Pseudomonadati</taxon>
        <taxon>Pseudomonadota</taxon>
        <taxon>Betaproteobacteria</taxon>
        <taxon>Burkholderiales</taxon>
        <taxon>Comamonadaceae</taxon>
        <taxon>Variovorax</taxon>
    </lineage>
</organism>
<accession>A0ABU8WAJ2</accession>
<proteinExistence type="predicted"/>
<dbReference type="Proteomes" id="UP001363010">
    <property type="component" value="Unassembled WGS sequence"/>
</dbReference>
<reference evidence="1 2" key="1">
    <citation type="submission" date="2024-03" db="EMBL/GenBank/DDBJ databases">
        <title>Novel species of the genus Variovorax.</title>
        <authorList>
            <person name="Liu Q."/>
            <person name="Xin Y.-H."/>
        </authorList>
    </citation>
    <scope>NUCLEOTIDE SEQUENCE [LARGE SCALE GENOMIC DNA]</scope>
    <source>
        <strain evidence="1 2">KACC 18501</strain>
    </source>
</reference>
<evidence type="ECO:0000313" key="2">
    <source>
        <dbReference type="Proteomes" id="UP001363010"/>
    </source>
</evidence>
<gene>
    <name evidence="1" type="ORF">WKW80_34045</name>
</gene>
<keyword evidence="2" id="KW-1185">Reference proteome</keyword>
<protein>
    <submittedName>
        <fullName evidence="1">Uncharacterized protein</fullName>
    </submittedName>
</protein>
<sequence>MFPGRTVFMCHMVMVNRIRLCLAGRMEMNCRLACPACGLARHGGCNRAPNGEQHRKNKEKDDAKKFHGLKMKGAMHLNKRALYSLTPLEGQGSGAPPSWSLAWWG</sequence>
<name>A0ABU8WAJ2_9BURK</name>
<dbReference type="EMBL" id="JBBKZV010000046">
    <property type="protein sequence ID" value="MEJ8826965.1"/>
    <property type="molecule type" value="Genomic_DNA"/>
</dbReference>
<evidence type="ECO:0000313" key="1">
    <source>
        <dbReference type="EMBL" id="MEJ8826965.1"/>
    </source>
</evidence>